<evidence type="ECO:0000313" key="2">
    <source>
        <dbReference type="EMBL" id="SPD06823.1"/>
    </source>
</evidence>
<gene>
    <name evidence="2" type="ORF">FSB_LOCUS34705</name>
</gene>
<dbReference type="AlphaFoldDB" id="A0A2N9H4W5"/>
<sequence length="539" mass="59372">MAPGSRGIGAVFVHLSGEDSDQMGDAFGEPRVPRRSLESLSFQRTRARTDQLVASRKDSAREGGSPDVGFSTFLVPSESLRCLFLQGSGFAEIRAWTCEIWFRDQRPPGVFLVRLRAVFRSGFRTRPDKFLAIREFHVVHECVFFPTHPGLWINLLRVRKTLRASVATSVQALHRGELGFARYDPANGGRWNVPYAKGMVKGAVSSIQFFGLVNSPGQTLVKLGQPWSNLVKTLQTPGNVSRNRVSRVFGPDGPQSGWERLGQTLVKLRSTLVKLGQTLVKPWEMCPGPSSLGVFDATRLRWIIRAWVPGRPAICVPTLEKIPVGLRSTISFRLYVLQTWLGNPSKRSGTNWDLTFSRIAIGPGLGNSSKRSGTNWDLTLSRIAIGPGLGNSSKRSGTNWDLTLSRIAIGCLIEVVGSGGHRRSDRLAKGKAVAYAPESPPDTDDEYDAMEDVRTRVDASLARDLQADARPSSAPRQPTAAPPAAPPARSKRRKSDRDSSFCGSPYRRIHVVPGISDTLPRVAFDRATLSPLQWRIHYS</sequence>
<evidence type="ECO:0000256" key="1">
    <source>
        <dbReference type="SAM" id="MobiDB-lite"/>
    </source>
</evidence>
<accession>A0A2N9H4W5</accession>
<feature type="compositionally biased region" description="Low complexity" evidence="1">
    <location>
        <begin position="469"/>
        <end position="479"/>
    </location>
</feature>
<dbReference type="EMBL" id="OIVN01002836">
    <property type="protein sequence ID" value="SPD06823.1"/>
    <property type="molecule type" value="Genomic_DNA"/>
</dbReference>
<protein>
    <submittedName>
        <fullName evidence="2">Uncharacterized protein</fullName>
    </submittedName>
</protein>
<organism evidence="2">
    <name type="scientific">Fagus sylvatica</name>
    <name type="common">Beechnut</name>
    <dbReference type="NCBI Taxonomy" id="28930"/>
    <lineage>
        <taxon>Eukaryota</taxon>
        <taxon>Viridiplantae</taxon>
        <taxon>Streptophyta</taxon>
        <taxon>Embryophyta</taxon>
        <taxon>Tracheophyta</taxon>
        <taxon>Spermatophyta</taxon>
        <taxon>Magnoliopsida</taxon>
        <taxon>eudicotyledons</taxon>
        <taxon>Gunneridae</taxon>
        <taxon>Pentapetalae</taxon>
        <taxon>rosids</taxon>
        <taxon>fabids</taxon>
        <taxon>Fagales</taxon>
        <taxon>Fagaceae</taxon>
        <taxon>Fagus</taxon>
    </lineage>
</organism>
<proteinExistence type="predicted"/>
<reference evidence="2" key="1">
    <citation type="submission" date="2018-02" db="EMBL/GenBank/DDBJ databases">
        <authorList>
            <person name="Cohen D.B."/>
            <person name="Kent A.D."/>
        </authorList>
    </citation>
    <scope>NUCLEOTIDE SEQUENCE</scope>
</reference>
<feature type="region of interest" description="Disordered" evidence="1">
    <location>
        <begin position="467"/>
        <end position="503"/>
    </location>
</feature>
<name>A0A2N9H4W5_FAGSY</name>